<keyword evidence="5 10" id="KW-0133">Cell shape</keyword>
<dbReference type="UniPathway" id="UPA00219"/>
<evidence type="ECO:0000256" key="10">
    <source>
        <dbReference type="HAMAP-Rule" id="MF_00033"/>
    </source>
</evidence>
<dbReference type="GO" id="GO:0051301">
    <property type="term" value="P:cell division"/>
    <property type="evidence" value="ECO:0007669"/>
    <property type="project" value="UniProtKB-KW"/>
</dbReference>
<comment type="subcellular location">
    <subcellularLocation>
        <location evidence="10">Cell membrane</location>
        <topology evidence="10">Peripheral membrane protein</topology>
        <orientation evidence="10">Cytoplasmic side</orientation>
    </subcellularLocation>
</comment>
<feature type="binding site" evidence="10">
    <location>
        <position position="285"/>
    </location>
    <ligand>
        <name>UDP-N-acetyl-alpha-D-glucosamine</name>
        <dbReference type="ChEBI" id="CHEBI:57705"/>
    </ligand>
</feature>
<feature type="domain" description="Glycosyltransferase family 28 N-terminal" evidence="11">
    <location>
        <begin position="3"/>
        <end position="140"/>
    </location>
</feature>
<proteinExistence type="inferred from homology"/>
<sequence>MKVFLAGGGTGGHFYPALSVADKLKEKGFEIFYFGTEKGIEAKKDFPADKKFLYPITGVRGKDLISSVRASVGLIKTSLKIAKLIKDEKPDFSLCFGGYTSLPLGIASFLTGTPLFLHEQNSIPSYTNRVLSKFARKIFITFEHSRQFFPEEKTVLTGMPVRKIILDDLSLSQQKARELLGLKDQKTVLVFGGSQGARKLSEVGIRLAERLLDVQFIIIGGKHFKKPDRLPENVIFFDYYDRMGILYAASDIVISRSGAASTYEILSAGKFGIFIPYPYAASNHQYYNVRWLEEKAVCKIIREEKLDINELEDIILSDINIDTENIKKLVNKDATGIIVDRILDEIHKK</sequence>
<evidence type="ECO:0000256" key="6">
    <source>
        <dbReference type="ARBA" id="ARBA00022984"/>
    </source>
</evidence>
<dbReference type="GO" id="GO:0009252">
    <property type="term" value="P:peptidoglycan biosynthetic process"/>
    <property type="evidence" value="ECO:0007669"/>
    <property type="project" value="UniProtKB-UniRule"/>
</dbReference>
<keyword evidence="9 10" id="KW-0961">Cell wall biogenesis/degradation</keyword>
<dbReference type="Gene3D" id="3.40.50.2000">
    <property type="entry name" value="Glycogen Phosphorylase B"/>
    <property type="match status" value="2"/>
</dbReference>
<comment type="caution">
    <text evidence="10">Lacks conserved residue(s) required for the propagation of feature annotation.</text>
</comment>
<evidence type="ECO:0000256" key="1">
    <source>
        <dbReference type="ARBA" id="ARBA00022475"/>
    </source>
</evidence>
<keyword evidence="4 10" id="KW-0808">Transferase</keyword>
<evidence type="ECO:0000256" key="4">
    <source>
        <dbReference type="ARBA" id="ARBA00022679"/>
    </source>
</evidence>
<evidence type="ECO:0000313" key="13">
    <source>
        <dbReference type="EMBL" id="SNZ02346.1"/>
    </source>
</evidence>
<evidence type="ECO:0000313" key="14">
    <source>
        <dbReference type="Proteomes" id="UP000219036"/>
    </source>
</evidence>
<dbReference type="EMBL" id="OBEI01000001">
    <property type="protein sequence ID" value="SNZ02346.1"/>
    <property type="molecule type" value="Genomic_DNA"/>
</dbReference>
<evidence type="ECO:0000259" key="12">
    <source>
        <dbReference type="Pfam" id="PF04101"/>
    </source>
</evidence>
<dbReference type="GO" id="GO:0051991">
    <property type="term" value="F:UDP-N-acetyl-D-glucosamine:N-acetylmuramoyl-L-alanyl-D-glutamyl-meso-2,6-diaminopimelyl-D-alanyl-D-alanine-diphosphoundecaprenol 4-beta-N-acetylglucosaminlytransferase activity"/>
    <property type="evidence" value="ECO:0007669"/>
    <property type="project" value="RHEA"/>
</dbReference>
<comment type="similarity">
    <text evidence="10">Belongs to the glycosyltransferase 28 family. MurG subfamily.</text>
</comment>
<comment type="function">
    <text evidence="10">Cell wall formation. Catalyzes the transfer of a GlcNAc subunit on undecaprenyl-pyrophosphoryl-MurNAc-pentapeptide (lipid intermediate I) to form undecaprenyl-pyrophosphoryl-MurNAc-(pentapeptide)GlcNAc (lipid intermediate II).</text>
</comment>
<feature type="binding site" evidence="10">
    <location>
        <begin position="10"/>
        <end position="12"/>
    </location>
    <ligand>
        <name>UDP-N-acetyl-alpha-D-glucosamine</name>
        <dbReference type="ChEBI" id="CHEBI:57705"/>
    </ligand>
</feature>
<accession>A0A285N2V1</accession>
<dbReference type="InterPro" id="IPR007235">
    <property type="entry name" value="Glyco_trans_28_C"/>
</dbReference>
<dbReference type="RefSeq" id="WP_096999304.1">
    <property type="nucleotide sequence ID" value="NZ_OBEI01000001.1"/>
</dbReference>
<gene>
    <name evidence="10" type="primary">murG</name>
    <name evidence="13" type="ORF">SAMN06265182_0097</name>
</gene>
<organism evidence="13 14">
    <name type="scientific">Persephonella hydrogeniphila</name>
    <dbReference type="NCBI Taxonomy" id="198703"/>
    <lineage>
        <taxon>Bacteria</taxon>
        <taxon>Pseudomonadati</taxon>
        <taxon>Aquificota</taxon>
        <taxon>Aquificia</taxon>
        <taxon>Aquificales</taxon>
        <taxon>Hydrogenothermaceae</taxon>
        <taxon>Persephonella</taxon>
    </lineage>
</organism>
<dbReference type="Proteomes" id="UP000219036">
    <property type="component" value="Unassembled WGS sequence"/>
</dbReference>
<comment type="pathway">
    <text evidence="10">Cell wall biogenesis; peptidoglycan biosynthesis.</text>
</comment>
<reference evidence="14" key="1">
    <citation type="submission" date="2017-09" db="EMBL/GenBank/DDBJ databases">
        <authorList>
            <person name="Varghese N."/>
            <person name="Submissions S."/>
        </authorList>
    </citation>
    <scope>NUCLEOTIDE SEQUENCE [LARGE SCALE GENOMIC DNA]</scope>
    <source>
        <strain evidence="14">DSM 15103</strain>
    </source>
</reference>
<feature type="binding site" evidence="10">
    <location>
        <position position="121"/>
    </location>
    <ligand>
        <name>UDP-N-acetyl-alpha-D-glucosamine</name>
        <dbReference type="ChEBI" id="CHEBI:57705"/>
    </ligand>
</feature>
<evidence type="ECO:0000256" key="3">
    <source>
        <dbReference type="ARBA" id="ARBA00022676"/>
    </source>
</evidence>
<dbReference type="InterPro" id="IPR006009">
    <property type="entry name" value="GlcNAc_MurG"/>
</dbReference>
<dbReference type="GO" id="GO:0008360">
    <property type="term" value="P:regulation of cell shape"/>
    <property type="evidence" value="ECO:0007669"/>
    <property type="project" value="UniProtKB-KW"/>
</dbReference>
<dbReference type="HAMAP" id="MF_00033">
    <property type="entry name" value="MurG"/>
    <property type="match status" value="1"/>
</dbReference>
<dbReference type="EC" id="2.4.1.227" evidence="10"/>
<protein>
    <recommendedName>
        <fullName evidence="10">UDP-N-acetylglucosamine--N-acetylmuramyl-(pentapeptide) pyrophosphoryl-undecaprenol N-acetylglucosamine transferase</fullName>
        <ecNumber evidence="10">2.4.1.227</ecNumber>
    </recommendedName>
    <alternativeName>
        <fullName evidence="10">Undecaprenyl-PP-MurNAc-pentapeptide-UDPGlcNAc GlcNAc transferase</fullName>
    </alternativeName>
</protein>
<dbReference type="OrthoDB" id="9808936at2"/>
<keyword evidence="2 10" id="KW-0132">Cell division</keyword>
<keyword evidence="6 10" id="KW-0573">Peptidoglycan synthesis</keyword>
<dbReference type="GO" id="GO:0005975">
    <property type="term" value="P:carbohydrate metabolic process"/>
    <property type="evidence" value="ECO:0007669"/>
    <property type="project" value="InterPro"/>
</dbReference>
<evidence type="ECO:0000256" key="7">
    <source>
        <dbReference type="ARBA" id="ARBA00023136"/>
    </source>
</evidence>
<dbReference type="PANTHER" id="PTHR21015:SF22">
    <property type="entry name" value="GLYCOSYLTRANSFERASE"/>
    <property type="match status" value="1"/>
</dbReference>
<keyword evidence="8 10" id="KW-0131">Cell cycle</keyword>
<evidence type="ECO:0000256" key="9">
    <source>
        <dbReference type="ARBA" id="ARBA00023316"/>
    </source>
</evidence>
<dbReference type="InterPro" id="IPR004276">
    <property type="entry name" value="GlycoTrans_28_N"/>
</dbReference>
<dbReference type="PANTHER" id="PTHR21015">
    <property type="entry name" value="UDP-N-ACETYLGLUCOSAMINE--N-ACETYLMURAMYL-(PENTAPEPTIDE) PYROPHOSPHORYL-UNDECAPRENOL N-ACETYLGLUCOSAMINE TRANSFERASE 1"/>
    <property type="match status" value="1"/>
</dbReference>
<evidence type="ECO:0000256" key="5">
    <source>
        <dbReference type="ARBA" id="ARBA00022960"/>
    </source>
</evidence>
<evidence type="ECO:0000259" key="11">
    <source>
        <dbReference type="Pfam" id="PF03033"/>
    </source>
</evidence>
<feature type="domain" description="Glycosyl transferase family 28 C-terminal" evidence="12">
    <location>
        <begin position="187"/>
        <end position="318"/>
    </location>
</feature>
<dbReference type="AlphaFoldDB" id="A0A285N2V1"/>
<keyword evidence="7 10" id="KW-0472">Membrane</keyword>
<feature type="binding site" evidence="10">
    <location>
        <position position="194"/>
    </location>
    <ligand>
        <name>UDP-N-acetyl-alpha-D-glucosamine</name>
        <dbReference type="ChEBI" id="CHEBI:57705"/>
    </ligand>
</feature>
<dbReference type="Pfam" id="PF03033">
    <property type="entry name" value="Glyco_transf_28"/>
    <property type="match status" value="1"/>
</dbReference>
<evidence type="ECO:0000256" key="2">
    <source>
        <dbReference type="ARBA" id="ARBA00022618"/>
    </source>
</evidence>
<evidence type="ECO:0000256" key="8">
    <source>
        <dbReference type="ARBA" id="ARBA00023306"/>
    </source>
</evidence>
<keyword evidence="1 10" id="KW-1003">Cell membrane</keyword>
<dbReference type="GO" id="GO:0005886">
    <property type="term" value="C:plasma membrane"/>
    <property type="evidence" value="ECO:0007669"/>
    <property type="project" value="UniProtKB-SubCell"/>
</dbReference>
<name>A0A285N2V1_9AQUI</name>
<dbReference type="GO" id="GO:0071555">
    <property type="term" value="P:cell wall organization"/>
    <property type="evidence" value="ECO:0007669"/>
    <property type="project" value="UniProtKB-KW"/>
</dbReference>
<feature type="binding site" evidence="10">
    <location>
        <position position="162"/>
    </location>
    <ligand>
        <name>UDP-N-acetyl-alpha-D-glucosamine</name>
        <dbReference type="ChEBI" id="CHEBI:57705"/>
    </ligand>
</feature>
<keyword evidence="3 10" id="KW-0328">Glycosyltransferase</keyword>
<dbReference type="SUPFAM" id="SSF53756">
    <property type="entry name" value="UDP-Glycosyltransferase/glycogen phosphorylase"/>
    <property type="match status" value="1"/>
</dbReference>
<keyword evidence="14" id="KW-1185">Reference proteome</keyword>
<dbReference type="CDD" id="cd03785">
    <property type="entry name" value="GT28_MurG"/>
    <property type="match status" value="1"/>
</dbReference>
<comment type="catalytic activity">
    <reaction evidence="10">
        <text>di-trans,octa-cis-undecaprenyl diphospho-N-acetyl-alpha-D-muramoyl-L-alanyl-D-glutamyl-meso-2,6-diaminopimeloyl-D-alanyl-D-alanine + UDP-N-acetyl-alpha-D-glucosamine = di-trans,octa-cis-undecaprenyl diphospho-[N-acetyl-alpha-D-glucosaminyl-(1-&gt;4)]-N-acetyl-alpha-D-muramoyl-L-alanyl-D-glutamyl-meso-2,6-diaminopimeloyl-D-alanyl-D-alanine + UDP + H(+)</text>
        <dbReference type="Rhea" id="RHEA:31227"/>
        <dbReference type="ChEBI" id="CHEBI:15378"/>
        <dbReference type="ChEBI" id="CHEBI:57705"/>
        <dbReference type="ChEBI" id="CHEBI:58223"/>
        <dbReference type="ChEBI" id="CHEBI:61387"/>
        <dbReference type="ChEBI" id="CHEBI:61388"/>
        <dbReference type="EC" id="2.4.1.227"/>
    </reaction>
</comment>
<dbReference type="Pfam" id="PF04101">
    <property type="entry name" value="Glyco_tran_28_C"/>
    <property type="match status" value="1"/>
</dbReference>
<dbReference type="GO" id="GO:0050511">
    <property type="term" value="F:undecaprenyldiphospho-muramoylpentapeptide beta-N-acetylglucosaminyltransferase activity"/>
    <property type="evidence" value="ECO:0007669"/>
    <property type="project" value="UniProtKB-UniRule"/>
</dbReference>